<evidence type="ECO:0000313" key="3">
    <source>
        <dbReference type="Proteomes" id="UP001385951"/>
    </source>
</evidence>
<sequence length="305" mass="34868">MRKGTKLRRDREFKPTGLLDEVDQDDNREATETRNTRPLFLPSRSNSVEARRESDVWNEALKELEKLDAPATIDDSEEGDWESRNPVQQPDEAMSHGRELEEGDVSTWSAEKIGVYNRYNELVGQWKRRSGQLKERKEWIEKRLKISDRYVTMLEEQRDQRVEEWRREAEDDRERIREGQGCDLGVTDSAEESRVSEEEGRRNKGKGRAGVRVREKNRMGKELSRKTERVQVKTEQDEPGSMARNAMSSAHPGGPSRGYVTGSIADAITTASRHNAGNRGTSGAGKRKRQTSKRSVKRVKGGVTL</sequence>
<keyword evidence="3" id="KW-1185">Reference proteome</keyword>
<feature type="compositionally biased region" description="Basic and acidic residues" evidence="1">
    <location>
        <begin position="167"/>
        <end position="180"/>
    </location>
</feature>
<accession>A0AAW0FZ03</accession>
<reference evidence="2 3" key="1">
    <citation type="submission" date="2022-09" db="EMBL/GenBank/DDBJ databases">
        <authorList>
            <person name="Palmer J.M."/>
        </authorList>
    </citation>
    <scope>NUCLEOTIDE SEQUENCE [LARGE SCALE GENOMIC DNA]</scope>
    <source>
        <strain evidence="2 3">DSM 7382</strain>
    </source>
</reference>
<feature type="region of interest" description="Disordered" evidence="1">
    <location>
        <begin position="167"/>
        <end position="305"/>
    </location>
</feature>
<organism evidence="2 3">
    <name type="scientific">Cerrena zonata</name>
    <dbReference type="NCBI Taxonomy" id="2478898"/>
    <lineage>
        <taxon>Eukaryota</taxon>
        <taxon>Fungi</taxon>
        <taxon>Dikarya</taxon>
        <taxon>Basidiomycota</taxon>
        <taxon>Agaricomycotina</taxon>
        <taxon>Agaricomycetes</taxon>
        <taxon>Polyporales</taxon>
        <taxon>Cerrenaceae</taxon>
        <taxon>Cerrena</taxon>
    </lineage>
</organism>
<proteinExistence type="predicted"/>
<feature type="region of interest" description="Disordered" evidence="1">
    <location>
        <begin position="65"/>
        <end position="105"/>
    </location>
</feature>
<feature type="compositionally biased region" description="Basic and acidic residues" evidence="1">
    <location>
        <begin position="191"/>
        <end position="202"/>
    </location>
</feature>
<feature type="compositionally biased region" description="Polar residues" evidence="1">
    <location>
        <begin position="269"/>
        <end position="281"/>
    </location>
</feature>
<feature type="region of interest" description="Disordered" evidence="1">
    <location>
        <begin position="1"/>
        <end position="53"/>
    </location>
</feature>
<evidence type="ECO:0000313" key="2">
    <source>
        <dbReference type="EMBL" id="KAK7684319.1"/>
    </source>
</evidence>
<name>A0AAW0FZ03_9APHY</name>
<comment type="caution">
    <text evidence="2">The sequence shown here is derived from an EMBL/GenBank/DDBJ whole genome shotgun (WGS) entry which is preliminary data.</text>
</comment>
<dbReference type="EMBL" id="JASBNA010000026">
    <property type="protein sequence ID" value="KAK7684319.1"/>
    <property type="molecule type" value="Genomic_DNA"/>
</dbReference>
<gene>
    <name evidence="2" type="ORF">QCA50_012643</name>
</gene>
<feature type="compositionally biased region" description="Basic and acidic residues" evidence="1">
    <location>
        <begin position="25"/>
        <end position="35"/>
    </location>
</feature>
<feature type="compositionally biased region" description="Basic and acidic residues" evidence="1">
    <location>
        <begin position="212"/>
        <end position="236"/>
    </location>
</feature>
<protein>
    <submittedName>
        <fullName evidence="2">Uncharacterized protein</fullName>
    </submittedName>
</protein>
<dbReference type="AlphaFoldDB" id="A0AAW0FZ03"/>
<feature type="compositionally biased region" description="Basic residues" evidence="1">
    <location>
        <begin position="285"/>
        <end position="305"/>
    </location>
</feature>
<evidence type="ECO:0000256" key="1">
    <source>
        <dbReference type="SAM" id="MobiDB-lite"/>
    </source>
</evidence>
<dbReference type="Proteomes" id="UP001385951">
    <property type="component" value="Unassembled WGS sequence"/>
</dbReference>